<keyword evidence="8" id="KW-0902">Two-component regulatory system</keyword>
<evidence type="ECO:0000256" key="10">
    <source>
        <dbReference type="SAM" id="Phobius"/>
    </source>
</evidence>
<keyword evidence="10" id="KW-0472">Membrane</keyword>
<feature type="transmembrane region" description="Helical" evidence="10">
    <location>
        <begin position="219"/>
        <end position="242"/>
    </location>
</feature>
<dbReference type="InterPro" id="IPR003661">
    <property type="entry name" value="HisK_dim/P_dom"/>
</dbReference>
<dbReference type="STRING" id="89065.SAMN05216605_103310"/>
<dbReference type="Pfam" id="PF02518">
    <property type="entry name" value="HATPase_c"/>
    <property type="match status" value="1"/>
</dbReference>
<comment type="catalytic activity">
    <reaction evidence="1">
        <text>ATP + protein L-histidine = ADP + protein N-phospho-L-histidine.</text>
        <dbReference type="EC" id="2.7.13.3"/>
    </reaction>
</comment>
<dbReference type="PROSITE" id="PS50110">
    <property type="entry name" value="RESPONSE_REGULATORY"/>
    <property type="match status" value="2"/>
</dbReference>
<feature type="transmembrane region" description="Helical" evidence="10">
    <location>
        <begin position="190"/>
        <end position="207"/>
    </location>
</feature>
<evidence type="ECO:0000313" key="14">
    <source>
        <dbReference type="Proteomes" id="UP000182894"/>
    </source>
</evidence>
<feature type="domain" description="Response regulatory" evidence="12">
    <location>
        <begin position="660"/>
        <end position="782"/>
    </location>
</feature>
<dbReference type="InterPro" id="IPR011006">
    <property type="entry name" value="CheY-like_superfamily"/>
</dbReference>
<dbReference type="InterPro" id="IPR036097">
    <property type="entry name" value="HisK_dim/P_sf"/>
</dbReference>
<evidence type="ECO:0000256" key="8">
    <source>
        <dbReference type="ARBA" id="ARBA00023012"/>
    </source>
</evidence>
<accession>A0A1G7XK04</accession>
<evidence type="ECO:0000259" key="11">
    <source>
        <dbReference type="PROSITE" id="PS50109"/>
    </source>
</evidence>
<feature type="modified residue" description="4-aspartylphosphate" evidence="9">
    <location>
        <position position="858"/>
    </location>
</feature>
<dbReference type="CDD" id="cd17546">
    <property type="entry name" value="REC_hyHK_CKI1_RcsC-like"/>
    <property type="match status" value="2"/>
</dbReference>
<feature type="domain" description="Response regulatory" evidence="12">
    <location>
        <begin position="809"/>
        <end position="928"/>
    </location>
</feature>
<evidence type="ECO:0000256" key="6">
    <source>
        <dbReference type="ARBA" id="ARBA00022777"/>
    </source>
</evidence>
<dbReference type="InterPro" id="IPR001789">
    <property type="entry name" value="Sig_transdc_resp-reg_receiver"/>
</dbReference>
<dbReference type="Pfam" id="PF00072">
    <property type="entry name" value="Response_reg"/>
    <property type="match status" value="2"/>
</dbReference>
<feature type="transmembrane region" description="Helical" evidence="10">
    <location>
        <begin position="254"/>
        <end position="272"/>
    </location>
</feature>
<feature type="transmembrane region" description="Helical" evidence="10">
    <location>
        <begin position="368"/>
        <end position="388"/>
    </location>
</feature>
<dbReference type="Gene3D" id="3.30.565.10">
    <property type="entry name" value="Histidine kinase-like ATPase, C-terminal domain"/>
    <property type="match status" value="1"/>
</dbReference>
<keyword evidence="7" id="KW-0067">ATP-binding</keyword>
<sequence length="949" mass="104710">MIQCRPRVNWLHSRRDFAVRWLRIATCLIIAMMTLLCVPTASAEVSAGWSTLVDDQANLQLSDIRSAHYASQFSPVELDQVRATSRESALWLHYLLPPTDHEQLVRIFAPDLATVDMYVLDGDTLIDHSRSGNKVPRSAQPLPSIDFLLPVPQSDKPLDLYLRLKSEQELRPNISLEAAVASAADERRPLLLGLFFGSLIMLIVQNITRFAQSRSVSSLWLAACEGFLGLSALLLLNLQAPWLPHWHLAQTPSAHLALLLAAATGLMYAYCFFVQRGVEALNRLLMSVLLVVGFGGLLVLFVDTLPLNLLTFLLVALTTLTITLVSIYHLQKGYAPARPFVIAMIVFNLGNLVILPAMLWLTTIAAQTLIIAVMGMFCLCGLLMSIALSERHRSITEDNFSISRELAASTAEINAKAEFLAKISHEIRTPMNGVLGMTELLLGTPLSVKQRDYVQTIHSAGNELLTLINEILDITKLESGQIELDDVQFDLNAMIEDCLSIFRAKAEQQSVELISFIQPQVPRVISGDPTRLRQTLLSLLENALKKTDEGEILLVVALDSRGGKPRLRIAVQDSGTPLTPKERDALLHAELHSKNFLAASKVGGHLGLVIARQLILLMNGEFGIQSGSNQGSTLWLSLPLDAERLEQPPADLDSPLKGARVLVVDDNDTCRKVLVQQCSAWGLNVSAVPSGKEALALLRTKAHLRDYFDIVLLDQNMPGMTGMQLAAKIKEDPSLNHDILLIMLTGISNAPSKVIARNAGVKRILAKPVAGYTLKTTLADELNQRNKGQAPFPPSPVVNLEVDVPTDFRILVAEDNSISTKVIRGMLGKLNLQPDTASNGEEALRAMKAQRYDLVLMDCEMPILDGFSATQQLRAWEVGNQRTRTPVVALTAHILAEHKDRARQSGMDGHMSKPVELSQLRELVEYWVEQRARKQVDIDAGDPERYQQN</sequence>
<dbReference type="GO" id="GO:0071474">
    <property type="term" value="P:cellular hyperosmotic response"/>
    <property type="evidence" value="ECO:0007669"/>
    <property type="project" value="TreeGrafter"/>
</dbReference>
<dbReference type="SUPFAM" id="SSF55874">
    <property type="entry name" value="ATPase domain of HSP90 chaperone/DNA topoisomerase II/histidine kinase"/>
    <property type="match status" value="1"/>
</dbReference>
<dbReference type="Gene3D" id="3.40.50.2300">
    <property type="match status" value="2"/>
</dbReference>
<dbReference type="SUPFAM" id="SSF52172">
    <property type="entry name" value="CheY-like"/>
    <property type="match status" value="2"/>
</dbReference>
<dbReference type="InterPro" id="IPR011623">
    <property type="entry name" value="7TMR_DISM_rcpt_extracell_dom1"/>
</dbReference>
<dbReference type="PROSITE" id="PS50109">
    <property type="entry name" value="HIS_KIN"/>
    <property type="match status" value="1"/>
</dbReference>
<keyword evidence="14" id="KW-1185">Reference proteome</keyword>
<dbReference type="EC" id="2.7.13.3" evidence="2"/>
<dbReference type="Gene3D" id="1.10.287.130">
    <property type="match status" value="1"/>
</dbReference>
<evidence type="ECO:0000313" key="13">
    <source>
        <dbReference type="EMBL" id="SDG84532.1"/>
    </source>
</evidence>
<dbReference type="SMART" id="SM00388">
    <property type="entry name" value="HisKA"/>
    <property type="match status" value="1"/>
</dbReference>
<evidence type="ECO:0000256" key="1">
    <source>
        <dbReference type="ARBA" id="ARBA00000085"/>
    </source>
</evidence>
<evidence type="ECO:0000256" key="3">
    <source>
        <dbReference type="ARBA" id="ARBA00022553"/>
    </source>
</evidence>
<keyword evidence="5" id="KW-0547">Nucleotide-binding</keyword>
<feature type="transmembrane region" description="Helical" evidence="10">
    <location>
        <begin position="21"/>
        <end position="42"/>
    </location>
</feature>
<keyword evidence="4" id="KW-0808">Transferase</keyword>
<dbReference type="SMART" id="SM00448">
    <property type="entry name" value="REC"/>
    <property type="match status" value="2"/>
</dbReference>
<feature type="transmembrane region" description="Helical" evidence="10">
    <location>
        <begin position="340"/>
        <end position="362"/>
    </location>
</feature>
<reference evidence="14" key="1">
    <citation type="submission" date="2016-10" db="EMBL/GenBank/DDBJ databases">
        <authorList>
            <person name="Varghese N."/>
            <person name="Submissions S."/>
        </authorList>
    </citation>
    <scope>NUCLEOTIDE SEQUENCE [LARGE SCALE GENOMIC DNA]</scope>
    <source>
        <strain evidence="14">ATCC 700689</strain>
    </source>
</reference>
<feature type="domain" description="Histidine kinase" evidence="11">
    <location>
        <begin position="422"/>
        <end position="642"/>
    </location>
</feature>
<evidence type="ECO:0000256" key="5">
    <source>
        <dbReference type="ARBA" id="ARBA00022741"/>
    </source>
</evidence>
<name>A0A1G7XK04_9PSED</name>
<dbReference type="SMART" id="SM00387">
    <property type="entry name" value="HATPase_c"/>
    <property type="match status" value="1"/>
</dbReference>
<dbReference type="GO" id="GO:0005524">
    <property type="term" value="F:ATP binding"/>
    <property type="evidence" value="ECO:0007669"/>
    <property type="project" value="UniProtKB-KW"/>
</dbReference>
<dbReference type="Pfam" id="PF00512">
    <property type="entry name" value="HisKA"/>
    <property type="match status" value="1"/>
</dbReference>
<keyword evidence="6" id="KW-0418">Kinase</keyword>
<organism evidence="13 14">
    <name type="scientific">Pseudomonas abietaniphila</name>
    <dbReference type="NCBI Taxonomy" id="89065"/>
    <lineage>
        <taxon>Bacteria</taxon>
        <taxon>Pseudomonadati</taxon>
        <taxon>Pseudomonadota</taxon>
        <taxon>Gammaproteobacteria</taxon>
        <taxon>Pseudomonadales</taxon>
        <taxon>Pseudomonadaceae</taxon>
        <taxon>Pseudomonas</taxon>
    </lineage>
</organism>
<evidence type="ECO:0000256" key="2">
    <source>
        <dbReference type="ARBA" id="ARBA00012438"/>
    </source>
</evidence>
<feature type="modified residue" description="4-aspartylphosphate" evidence="9">
    <location>
        <position position="714"/>
    </location>
</feature>
<gene>
    <name evidence="13" type="ORF">SAMN05216605_103310</name>
</gene>
<evidence type="ECO:0000256" key="4">
    <source>
        <dbReference type="ARBA" id="ARBA00022679"/>
    </source>
</evidence>
<proteinExistence type="predicted"/>
<feature type="transmembrane region" description="Helical" evidence="10">
    <location>
        <begin position="284"/>
        <end position="302"/>
    </location>
</feature>
<dbReference type="CDD" id="cd00082">
    <property type="entry name" value="HisKA"/>
    <property type="match status" value="1"/>
</dbReference>
<protein>
    <recommendedName>
        <fullName evidence="2">histidine kinase</fullName>
        <ecNumber evidence="2">2.7.13.3</ecNumber>
    </recommendedName>
</protein>
<dbReference type="PANTHER" id="PTHR45339:SF1">
    <property type="entry name" value="HYBRID SIGNAL TRANSDUCTION HISTIDINE KINASE J"/>
    <property type="match status" value="1"/>
</dbReference>
<evidence type="ECO:0000256" key="9">
    <source>
        <dbReference type="PROSITE-ProRule" id="PRU00169"/>
    </source>
</evidence>
<dbReference type="InterPro" id="IPR011622">
    <property type="entry name" value="7TMR_DISM_rcpt_extracell_dom2"/>
</dbReference>
<dbReference type="InterPro" id="IPR036890">
    <property type="entry name" value="HATPase_C_sf"/>
</dbReference>
<evidence type="ECO:0000256" key="7">
    <source>
        <dbReference type="ARBA" id="ARBA00022840"/>
    </source>
</evidence>
<keyword evidence="3 9" id="KW-0597">Phosphoprotein</keyword>
<keyword evidence="10" id="KW-1133">Transmembrane helix</keyword>
<dbReference type="SUPFAM" id="SSF47384">
    <property type="entry name" value="Homodimeric domain of signal transducing histidine kinase"/>
    <property type="match status" value="1"/>
</dbReference>
<dbReference type="Proteomes" id="UP000182894">
    <property type="component" value="Unassembled WGS sequence"/>
</dbReference>
<evidence type="ECO:0000259" key="12">
    <source>
        <dbReference type="PROSITE" id="PS50110"/>
    </source>
</evidence>
<dbReference type="InterPro" id="IPR003594">
    <property type="entry name" value="HATPase_dom"/>
</dbReference>
<dbReference type="PANTHER" id="PTHR45339">
    <property type="entry name" value="HYBRID SIGNAL TRANSDUCTION HISTIDINE KINASE J"/>
    <property type="match status" value="1"/>
</dbReference>
<dbReference type="GO" id="GO:0000155">
    <property type="term" value="F:phosphorelay sensor kinase activity"/>
    <property type="evidence" value="ECO:0007669"/>
    <property type="project" value="InterPro"/>
</dbReference>
<dbReference type="Pfam" id="PF07696">
    <property type="entry name" value="7TMR-DISMED2"/>
    <property type="match status" value="1"/>
</dbReference>
<keyword evidence="10" id="KW-0812">Transmembrane</keyword>
<feature type="transmembrane region" description="Helical" evidence="10">
    <location>
        <begin position="308"/>
        <end position="328"/>
    </location>
</feature>
<dbReference type="Pfam" id="PF07695">
    <property type="entry name" value="7TMR-DISM_7TM"/>
    <property type="match status" value="1"/>
</dbReference>
<dbReference type="AlphaFoldDB" id="A0A1G7XK04"/>
<dbReference type="EMBL" id="FNCO01000003">
    <property type="protein sequence ID" value="SDG84532.1"/>
    <property type="molecule type" value="Genomic_DNA"/>
</dbReference>
<dbReference type="FunFam" id="1.10.287.130:FF:000002">
    <property type="entry name" value="Two-component osmosensing histidine kinase"/>
    <property type="match status" value="1"/>
</dbReference>
<dbReference type="InterPro" id="IPR005467">
    <property type="entry name" value="His_kinase_dom"/>
</dbReference>
<dbReference type="Gene3D" id="2.60.40.2380">
    <property type="match status" value="1"/>
</dbReference>